<feature type="transmembrane region" description="Helical" evidence="1">
    <location>
        <begin position="65"/>
        <end position="84"/>
    </location>
</feature>
<dbReference type="Proteomes" id="UP001208131">
    <property type="component" value="Unassembled WGS sequence"/>
</dbReference>
<evidence type="ECO:0000256" key="1">
    <source>
        <dbReference type="SAM" id="Phobius"/>
    </source>
</evidence>
<comment type="caution">
    <text evidence="2">The sequence shown here is derived from an EMBL/GenBank/DDBJ whole genome shotgun (WGS) entry which is preliminary data.</text>
</comment>
<feature type="transmembrane region" description="Helical" evidence="1">
    <location>
        <begin position="39"/>
        <end position="59"/>
    </location>
</feature>
<dbReference type="AlphaFoldDB" id="A0AAE3IHX5"/>
<evidence type="ECO:0000313" key="3">
    <source>
        <dbReference type="Proteomes" id="UP001208131"/>
    </source>
</evidence>
<dbReference type="RefSeq" id="WP_267301501.1">
    <property type="nucleotide sequence ID" value="NZ_JAOQJZ010000011.1"/>
</dbReference>
<feature type="transmembrane region" description="Helical" evidence="1">
    <location>
        <begin position="123"/>
        <end position="144"/>
    </location>
</feature>
<proteinExistence type="predicted"/>
<sequence length="197" mass="22107">MIKIVWSIKDINKYQTGNLPDNAIKIETPKSVDELMKKALPIAVILCVLLFAAMLGKTIVCKVVVISPIFILVGFALGFLLLIIHEWLHGIVYPKDAGVTIGRIKGKTTFVALASYPLKRDRFILMCLLPFVLGVVPFILFLISPAEFRVFNGLNFGMACMGMVSPFPDVYNVLTVLRRSEKNDSIMFYKNDMYKIS</sequence>
<keyword evidence="1" id="KW-1133">Transmembrane helix</keyword>
<keyword evidence="1" id="KW-0812">Transmembrane</keyword>
<protein>
    <submittedName>
        <fullName evidence="2">DUF3267 domain-containing protein</fullName>
    </submittedName>
</protein>
<reference evidence="2 3" key="1">
    <citation type="journal article" date="2021" name="ISME Commun">
        <title>Automated analysis of genomic sequences facilitates high-throughput and comprehensive description of bacteria.</title>
        <authorList>
            <person name="Hitch T.C.A."/>
        </authorList>
    </citation>
    <scope>NUCLEOTIDE SEQUENCE [LARGE SCALE GENOMIC DNA]</scope>
    <source>
        <strain evidence="2 3">Sanger_31</strain>
    </source>
</reference>
<gene>
    <name evidence="2" type="ORF">OCV57_10455</name>
</gene>
<keyword evidence="1" id="KW-0472">Membrane</keyword>
<name>A0AAE3IHX5_9FIRM</name>
<dbReference type="InterPro" id="IPR021683">
    <property type="entry name" value="DUF3267"/>
</dbReference>
<accession>A0AAE3IHX5</accession>
<dbReference type="Pfam" id="PF11667">
    <property type="entry name" value="DUF3267"/>
    <property type="match status" value="1"/>
</dbReference>
<keyword evidence="3" id="KW-1185">Reference proteome</keyword>
<organism evidence="2 3">
    <name type="scientific">Hominimerdicola aceti</name>
    <dbReference type="NCBI Taxonomy" id="2981726"/>
    <lineage>
        <taxon>Bacteria</taxon>
        <taxon>Bacillati</taxon>
        <taxon>Bacillota</taxon>
        <taxon>Clostridia</taxon>
        <taxon>Eubacteriales</taxon>
        <taxon>Oscillospiraceae</taxon>
        <taxon>Hominimerdicola</taxon>
    </lineage>
</organism>
<dbReference type="EMBL" id="JAOQJZ010000011">
    <property type="protein sequence ID" value="MCU6706339.1"/>
    <property type="molecule type" value="Genomic_DNA"/>
</dbReference>
<evidence type="ECO:0000313" key="2">
    <source>
        <dbReference type="EMBL" id="MCU6706339.1"/>
    </source>
</evidence>